<evidence type="ECO:0000313" key="2">
    <source>
        <dbReference type="EMBL" id="CAG5081527.1"/>
    </source>
</evidence>
<keyword evidence="1" id="KW-0732">Signal</keyword>
<protein>
    <submittedName>
        <fullName evidence="2">Oidioi.mRNA.OKI2018_I69.PAR.g9899.t1.cds</fullName>
    </submittedName>
</protein>
<dbReference type="Proteomes" id="UP001158576">
    <property type="component" value="Chromosome PAR"/>
</dbReference>
<feature type="signal peptide" evidence="1">
    <location>
        <begin position="1"/>
        <end position="17"/>
    </location>
</feature>
<accession>A0ABN7RVI5</accession>
<reference evidence="2 3" key="1">
    <citation type="submission" date="2021-04" db="EMBL/GenBank/DDBJ databases">
        <authorList>
            <person name="Bliznina A."/>
        </authorList>
    </citation>
    <scope>NUCLEOTIDE SEQUENCE [LARGE SCALE GENOMIC DNA]</scope>
</reference>
<feature type="chain" id="PRO_5046334613" evidence="1">
    <location>
        <begin position="18"/>
        <end position="167"/>
    </location>
</feature>
<dbReference type="Gene3D" id="3.40.30.50">
    <property type="entry name" value="Sep15/SelM thioredoxin-like domain, active-site redox motif"/>
    <property type="match status" value="1"/>
</dbReference>
<name>A0ABN7RVI5_OIKDI</name>
<dbReference type="EMBL" id="OU015568">
    <property type="protein sequence ID" value="CAG5081527.1"/>
    <property type="molecule type" value="Genomic_DNA"/>
</dbReference>
<evidence type="ECO:0000256" key="1">
    <source>
        <dbReference type="SAM" id="SignalP"/>
    </source>
</evidence>
<gene>
    <name evidence="2" type="ORF">OKIOD_LOCUS1457</name>
</gene>
<evidence type="ECO:0000313" key="3">
    <source>
        <dbReference type="Proteomes" id="UP001158576"/>
    </source>
</evidence>
<sequence>MRLKALSLLFLGVSARADNGELTNEEWWEKYGVKSVRVETIVHRRKHDLNNLPEYARIAGGWIEGSPTANSWIKDFSKNEVNLWHNFSFKHLHPCKELYIKFHNRKGVVKEDLQITNWNLYQLRRELRQRGFMHKDSEHQKLTEEEKQSPYIKYIYKLPPKKKKTEL</sequence>
<organism evidence="2 3">
    <name type="scientific">Oikopleura dioica</name>
    <name type="common">Tunicate</name>
    <dbReference type="NCBI Taxonomy" id="34765"/>
    <lineage>
        <taxon>Eukaryota</taxon>
        <taxon>Metazoa</taxon>
        <taxon>Chordata</taxon>
        <taxon>Tunicata</taxon>
        <taxon>Appendicularia</taxon>
        <taxon>Copelata</taxon>
        <taxon>Oikopleuridae</taxon>
        <taxon>Oikopleura</taxon>
    </lineage>
</organism>
<dbReference type="InterPro" id="IPR036249">
    <property type="entry name" value="Thioredoxin-like_sf"/>
</dbReference>
<dbReference type="InterPro" id="IPR038219">
    <property type="entry name" value="Sep15/SelM_sf"/>
</dbReference>
<proteinExistence type="predicted"/>
<dbReference type="SUPFAM" id="SSF52833">
    <property type="entry name" value="Thioredoxin-like"/>
    <property type="match status" value="1"/>
</dbReference>
<keyword evidence="3" id="KW-1185">Reference proteome</keyword>